<evidence type="ECO:0000313" key="3">
    <source>
        <dbReference type="Proteomes" id="UP001374535"/>
    </source>
</evidence>
<dbReference type="Proteomes" id="UP001374535">
    <property type="component" value="Chromosome 9"/>
</dbReference>
<keyword evidence="1" id="KW-0472">Membrane</keyword>
<keyword evidence="1" id="KW-0812">Transmembrane</keyword>
<sequence>MGICVASIQTSSYCFWSCISCYQSFLNIDLTAYQNIWQEFQTTPTILQGTLHLLHCSNFDQETLLDLMFYFEMTGSGIKILLCYLRFLQFILLSFLALFFLSHSSICPCWSNVNVSK</sequence>
<protein>
    <submittedName>
        <fullName evidence="2">Uncharacterized protein</fullName>
    </submittedName>
</protein>
<proteinExistence type="predicted"/>
<keyword evidence="3" id="KW-1185">Reference proteome</keyword>
<gene>
    <name evidence="2" type="ORF">V8G54_030049</name>
</gene>
<evidence type="ECO:0000256" key="1">
    <source>
        <dbReference type="SAM" id="Phobius"/>
    </source>
</evidence>
<feature type="transmembrane region" description="Helical" evidence="1">
    <location>
        <begin position="81"/>
        <end position="101"/>
    </location>
</feature>
<keyword evidence="1" id="KW-1133">Transmembrane helix</keyword>
<dbReference type="AlphaFoldDB" id="A0AAQ3MVR9"/>
<reference evidence="2 3" key="1">
    <citation type="journal article" date="2023" name="Life. Sci Alliance">
        <title>Evolutionary insights into 3D genome organization and epigenetic landscape of Vigna mungo.</title>
        <authorList>
            <person name="Junaid A."/>
            <person name="Singh B."/>
            <person name="Bhatia S."/>
        </authorList>
    </citation>
    <scope>NUCLEOTIDE SEQUENCE [LARGE SCALE GENOMIC DNA]</scope>
    <source>
        <strain evidence="2">Urdbean</strain>
    </source>
</reference>
<dbReference type="EMBL" id="CP144692">
    <property type="protein sequence ID" value="WVY97898.1"/>
    <property type="molecule type" value="Genomic_DNA"/>
</dbReference>
<organism evidence="2 3">
    <name type="scientific">Vigna mungo</name>
    <name type="common">Black gram</name>
    <name type="synonym">Phaseolus mungo</name>
    <dbReference type="NCBI Taxonomy" id="3915"/>
    <lineage>
        <taxon>Eukaryota</taxon>
        <taxon>Viridiplantae</taxon>
        <taxon>Streptophyta</taxon>
        <taxon>Embryophyta</taxon>
        <taxon>Tracheophyta</taxon>
        <taxon>Spermatophyta</taxon>
        <taxon>Magnoliopsida</taxon>
        <taxon>eudicotyledons</taxon>
        <taxon>Gunneridae</taxon>
        <taxon>Pentapetalae</taxon>
        <taxon>rosids</taxon>
        <taxon>fabids</taxon>
        <taxon>Fabales</taxon>
        <taxon>Fabaceae</taxon>
        <taxon>Papilionoideae</taxon>
        <taxon>50 kb inversion clade</taxon>
        <taxon>NPAAA clade</taxon>
        <taxon>indigoferoid/millettioid clade</taxon>
        <taxon>Phaseoleae</taxon>
        <taxon>Vigna</taxon>
    </lineage>
</organism>
<evidence type="ECO:0000313" key="2">
    <source>
        <dbReference type="EMBL" id="WVY97898.1"/>
    </source>
</evidence>
<name>A0AAQ3MVR9_VIGMU</name>
<accession>A0AAQ3MVR9</accession>